<evidence type="ECO:0000256" key="1">
    <source>
        <dbReference type="ARBA" id="ARBA00022801"/>
    </source>
</evidence>
<feature type="domain" description="Right handed beta helix" evidence="4">
    <location>
        <begin position="687"/>
        <end position="851"/>
    </location>
</feature>
<accession>A0A5C6DPZ3</accession>
<dbReference type="SUPFAM" id="SSF51126">
    <property type="entry name" value="Pectin lyase-like"/>
    <property type="match status" value="1"/>
</dbReference>
<dbReference type="InterPro" id="IPR032616">
    <property type="entry name" value="DUF4886"/>
</dbReference>
<dbReference type="Proteomes" id="UP000319143">
    <property type="component" value="Unassembled WGS sequence"/>
</dbReference>
<evidence type="ECO:0000259" key="3">
    <source>
        <dbReference type="Pfam" id="PF02018"/>
    </source>
</evidence>
<dbReference type="GO" id="GO:0016798">
    <property type="term" value="F:hydrolase activity, acting on glycosyl bonds"/>
    <property type="evidence" value="ECO:0007669"/>
    <property type="project" value="InterPro"/>
</dbReference>
<dbReference type="Pfam" id="PF20434">
    <property type="entry name" value="BD-FAE"/>
    <property type="match status" value="1"/>
</dbReference>
<proteinExistence type="predicted"/>
<evidence type="ECO:0000256" key="2">
    <source>
        <dbReference type="SAM" id="MobiDB-lite"/>
    </source>
</evidence>
<protein>
    <submittedName>
        <fullName evidence="7">Acetylxylan esterase</fullName>
        <ecNumber evidence="7">3.1.1.72</ecNumber>
    </submittedName>
</protein>
<dbReference type="EMBL" id="SJPV01000004">
    <property type="protein sequence ID" value="TWU38244.1"/>
    <property type="molecule type" value="Genomic_DNA"/>
</dbReference>
<sequence length="1470" mass="163133">MKNRFILSIVVSLFSLATHGRAEDTELKSGDAVRLLTIGNSFTRNATRYLPELAKSGEHELIHRAVIVGGSSLQLHAEKMHKNEKDPSDEAGLYTNGQSLKQELTAESWDFVTIQQVSIKSHDIATYRPYAGELARCIRDCVPNAKLLVHQTWAYRRDDPRFSVSSAKPGEPSTQQEMYQGLSSAYRTIAAELGARRIPVGDAFYRADTDSIFGYRADTAFDFQTAEPPGLPNQTHSLHVGWRWSKQNDGPLELRMDGHHANMAGEYLGACVFYEVLFADSVVGNPFVPSGLDRSYARYLQETAHQTVLDTQTPAKSNFFVATNGNDSWSGQLVKPNAERTDGPFASLQKARDAIRELKKRRGLREGGATVFVRGGTYSLPQTLKLQAQDSGTPASPITYQAYKDETPVLTGGKRINGFEPYRGRILKADVTTQGLQGVEFRQLVCNGRRMHLARYPNYDPQNPYGGGWAYADGKPVPMYADVPGEDRRALHYKSADARTWARPEEGEVFVFPRYNWWNNIVRIESIDRDKRLVKLTHDCSYAIRPTDRYYVRGMQEELDAPGEWYLDKRTWTLYFVPPADTDPATMEVRAPHLPTIIELETGATNITFRGLTLECSQSTAMVLRDTTNCLVAGCTIRNVGDYGGSGVTVSGGVNNGVMGNDIYQVGSNGIIISGGDRKTLTPAGNYADNNYIHHVGVFYKQGVGVSLSGCGNRASHNLIHDGPRWGIGFRGNNLVIEYNHIRHVNLETADTGAVYTGGRDWLGSRGTVIRHNYFHDILGYGQEHGEWVSPHYAWGVYLDDNTGGVDVIGNIVSRCDRGLIHLHNGRDNLVENNVFIDGKQQQIQCSGWTGSGKRWNEHLDTMRKGYESVMDQPAWKKMRNMHIYPDKAVLPNDMTMTGNVFRRNICYFTDPGSRLLNLRYMPLDHNEFDYNVYWHAGLPIETGASGVKGTTGPNLAPNSGFESGQPGAIPSDWQWQVRPGDSKAAVVRDVHFEGEQSVRIEGGGTVNKPDGQVLVPNFVSSEIPLEPGRTYRLTARIKAAAADTEFSMMPQSYEAGAYFWAEGTSGRVGTEWKPYEVLFTFPGPGDRSYREEMKTARIRFDIRQGMGTIWVDDVTLHEAFPLDPFEAWQADGMDKHSVVADPLFVDAANRDYRLHPDSPALKLGFQPIPFEKIGPYQGDLRASWPLVEAEGAREFSLPAARMQLWPDTAPVGDGTRESAETVMTVFLPPRDKATGAAIVICPGGGYARHVLDNEGSIVARWLNDHGIAGIVLQYRLPNGRPYVPLLDAQRAIRVVRSKAETWGLDPQRIGIMGFSAGGHVASTAGTHFDAGDPEATDPIDRENCRPDFMVLVYPVVTMGEKTHGGSKKNLLGPDPPQELVRLFSNEEQVTDQTPPSFLAHAKDDQPVPPQNSQALRDALKTHGVPVEYLELPEGGHGLFGYEGPMWEKWKVDSLKWMAEQGIIPKNSGS</sequence>
<keyword evidence="8" id="KW-1185">Reference proteome</keyword>
<dbReference type="InterPro" id="IPR029058">
    <property type="entry name" value="AB_hydrolase_fold"/>
</dbReference>
<reference evidence="7 8" key="1">
    <citation type="submission" date="2019-02" db="EMBL/GenBank/DDBJ databases">
        <title>Deep-cultivation of Planctomycetes and their phenomic and genomic characterization uncovers novel biology.</title>
        <authorList>
            <person name="Wiegand S."/>
            <person name="Jogler M."/>
            <person name="Boedeker C."/>
            <person name="Pinto D."/>
            <person name="Vollmers J."/>
            <person name="Rivas-Marin E."/>
            <person name="Kohn T."/>
            <person name="Peeters S.H."/>
            <person name="Heuer A."/>
            <person name="Rast P."/>
            <person name="Oberbeckmann S."/>
            <person name="Bunk B."/>
            <person name="Jeske O."/>
            <person name="Meyerdierks A."/>
            <person name="Storesund J.E."/>
            <person name="Kallscheuer N."/>
            <person name="Luecker S."/>
            <person name="Lage O.M."/>
            <person name="Pohl T."/>
            <person name="Merkel B.J."/>
            <person name="Hornburger P."/>
            <person name="Mueller R.-W."/>
            <person name="Bruemmer F."/>
            <person name="Labrenz M."/>
            <person name="Spormann A.M."/>
            <person name="Op Den Camp H."/>
            <person name="Overmann J."/>
            <person name="Amann R."/>
            <person name="Jetten M.S.M."/>
            <person name="Mascher T."/>
            <person name="Medema M.H."/>
            <person name="Devos D.P."/>
            <person name="Kaster A.-K."/>
            <person name="Ovreas L."/>
            <person name="Rohde M."/>
            <person name="Galperin M.Y."/>
            <person name="Jogler C."/>
        </authorList>
    </citation>
    <scope>NUCLEOTIDE SEQUENCE [LARGE SCALE GENOMIC DNA]</scope>
    <source>
        <strain evidence="7 8">Poly41</strain>
    </source>
</reference>
<feature type="domain" description="BD-FAE-like" evidence="6">
    <location>
        <begin position="1225"/>
        <end position="1420"/>
    </location>
</feature>
<dbReference type="PANTHER" id="PTHR36453:SF1">
    <property type="entry name" value="RIGHT HANDED BETA HELIX DOMAIN-CONTAINING PROTEIN"/>
    <property type="match status" value="1"/>
</dbReference>
<dbReference type="InterPro" id="IPR012334">
    <property type="entry name" value="Pectin_lyas_fold"/>
</dbReference>
<organism evidence="7 8">
    <name type="scientific">Novipirellula artificiosorum</name>
    <dbReference type="NCBI Taxonomy" id="2528016"/>
    <lineage>
        <taxon>Bacteria</taxon>
        <taxon>Pseudomonadati</taxon>
        <taxon>Planctomycetota</taxon>
        <taxon>Planctomycetia</taxon>
        <taxon>Pirellulales</taxon>
        <taxon>Pirellulaceae</taxon>
        <taxon>Novipirellula</taxon>
    </lineage>
</organism>
<dbReference type="PANTHER" id="PTHR36453">
    <property type="entry name" value="SECRETED PROTEIN-RELATED"/>
    <property type="match status" value="1"/>
</dbReference>
<evidence type="ECO:0000313" key="8">
    <source>
        <dbReference type="Proteomes" id="UP000319143"/>
    </source>
</evidence>
<feature type="region of interest" description="Disordered" evidence="2">
    <location>
        <begin position="950"/>
        <end position="969"/>
    </location>
</feature>
<dbReference type="Gene3D" id="3.40.50.1820">
    <property type="entry name" value="alpha/beta hydrolase"/>
    <property type="match status" value="1"/>
</dbReference>
<dbReference type="SUPFAM" id="SSF49785">
    <property type="entry name" value="Galactose-binding domain-like"/>
    <property type="match status" value="1"/>
</dbReference>
<evidence type="ECO:0000313" key="7">
    <source>
        <dbReference type="EMBL" id="TWU38244.1"/>
    </source>
</evidence>
<dbReference type="Gene3D" id="2.60.120.260">
    <property type="entry name" value="Galactose-binding domain-like"/>
    <property type="match status" value="1"/>
</dbReference>
<dbReference type="Pfam" id="PF02018">
    <property type="entry name" value="CBM_4_9"/>
    <property type="match status" value="1"/>
</dbReference>
<dbReference type="GO" id="GO:0046555">
    <property type="term" value="F:acetylxylan esterase activity"/>
    <property type="evidence" value="ECO:0007669"/>
    <property type="project" value="UniProtKB-EC"/>
</dbReference>
<evidence type="ECO:0000259" key="5">
    <source>
        <dbReference type="Pfam" id="PF16227"/>
    </source>
</evidence>
<name>A0A5C6DPZ3_9BACT</name>
<dbReference type="InterPro" id="IPR011050">
    <property type="entry name" value="Pectin_lyase_fold/virulence"/>
</dbReference>
<dbReference type="EC" id="3.1.1.72" evidence="7"/>
<feature type="domain" description="CBM-cenC" evidence="3">
    <location>
        <begin position="956"/>
        <end position="1085"/>
    </location>
</feature>
<dbReference type="SMART" id="SM00710">
    <property type="entry name" value="PbH1"/>
    <property type="match status" value="7"/>
</dbReference>
<keyword evidence="1 7" id="KW-0378">Hydrolase</keyword>
<comment type="caution">
    <text evidence="7">The sequence shown here is derived from an EMBL/GenBank/DDBJ whole genome shotgun (WGS) entry which is preliminary data.</text>
</comment>
<dbReference type="InterPro" id="IPR006626">
    <property type="entry name" value="PbH1"/>
</dbReference>
<dbReference type="InterPro" id="IPR049492">
    <property type="entry name" value="BD-FAE-like_dom"/>
</dbReference>
<dbReference type="Pfam" id="PF16227">
    <property type="entry name" value="DUF4886"/>
    <property type="match status" value="1"/>
</dbReference>
<feature type="compositionally biased region" description="Polar residues" evidence="2">
    <location>
        <begin position="952"/>
        <end position="963"/>
    </location>
</feature>
<dbReference type="Gene3D" id="3.40.50.1110">
    <property type="entry name" value="SGNH hydrolase"/>
    <property type="match status" value="1"/>
</dbReference>
<evidence type="ECO:0000259" key="6">
    <source>
        <dbReference type="Pfam" id="PF20434"/>
    </source>
</evidence>
<feature type="domain" description="DUF4886" evidence="5">
    <location>
        <begin position="35"/>
        <end position="187"/>
    </location>
</feature>
<dbReference type="SUPFAM" id="SSF53474">
    <property type="entry name" value="alpha/beta-Hydrolases"/>
    <property type="match status" value="1"/>
</dbReference>
<dbReference type="InterPro" id="IPR039448">
    <property type="entry name" value="Beta_helix"/>
</dbReference>
<dbReference type="InterPro" id="IPR003305">
    <property type="entry name" value="CenC_carb-bd"/>
</dbReference>
<dbReference type="InterPro" id="IPR036514">
    <property type="entry name" value="SGNH_hydro_sf"/>
</dbReference>
<dbReference type="Gene3D" id="2.160.20.10">
    <property type="entry name" value="Single-stranded right-handed beta-helix, Pectin lyase-like"/>
    <property type="match status" value="2"/>
</dbReference>
<dbReference type="Pfam" id="PF13229">
    <property type="entry name" value="Beta_helix"/>
    <property type="match status" value="1"/>
</dbReference>
<evidence type="ECO:0000259" key="4">
    <source>
        <dbReference type="Pfam" id="PF13229"/>
    </source>
</evidence>
<dbReference type="InterPro" id="IPR008979">
    <property type="entry name" value="Galactose-bd-like_sf"/>
</dbReference>
<gene>
    <name evidence="7" type="primary">axeA1_3</name>
    <name evidence="7" type="ORF">Poly41_27200</name>
</gene>